<comment type="caution">
    <text evidence="3">The sequence shown here is derived from an EMBL/GenBank/DDBJ whole genome shotgun (WGS) entry which is preliminary data.</text>
</comment>
<keyword evidence="1" id="KW-1133">Transmembrane helix</keyword>
<protein>
    <recommendedName>
        <fullName evidence="6">DUF304 domain-containing protein</fullName>
    </recommendedName>
</protein>
<dbReference type="Proteomes" id="UP000050413">
    <property type="component" value="Unassembled WGS sequence"/>
</dbReference>
<evidence type="ECO:0000313" key="5">
    <source>
        <dbReference type="Proteomes" id="UP000182045"/>
    </source>
</evidence>
<keyword evidence="1" id="KW-0472">Membrane</keyword>
<name>A0A0P8A995_9RHOB</name>
<sequence>MNEQIETRPDTDDIPLEPGEKLLREIRSDKGRYWRDHGVLGVLGMVGAGVVLWAIGSPYAAIGALGAVLALAVRGAWLYTEQMKFRWRLTNMRLIGPGGRSVYLLELDKVRRLMGDIQVITKAGDKYLIKHIDRADQVVADIEAARLKRSKRKGV</sequence>
<dbReference type="EMBL" id="LJSG01000016">
    <property type="protein sequence ID" value="KPP90727.1"/>
    <property type="molecule type" value="Genomic_DNA"/>
</dbReference>
<accession>A0A0P8A995</accession>
<dbReference type="RefSeq" id="WP_082700232.1">
    <property type="nucleotide sequence ID" value="NZ_FBYC01000004.1"/>
</dbReference>
<dbReference type="AlphaFoldDB" id="A0A0P8A995"/>
<keyword evidence="5" id="KW-1185">Reference proteome</keyword>
<evidence type="ECO:0000313" key="4">
    <source>
        <dbReference type="Proteomes" id="UP000050413"/>
    </source>
</evidence>
<dbReference type="STRING" id="1666912.Ga0058931_2995"/>
<evidence type="ECO:0000313" key="2">
    <source>
        <dbReference type="EMBL" id="CUX83457.1"/>
    </source>
</evidence>
<gene>
    <name evidence="2" type="ORF">Ga0058931_2995</name>
    <name evidence="3" type="ORF">HLUCCA05_04775</name>
</gene>
<evidence type="ECO:0008006" key="6">
    <source>
        <dbReference type="Google" id="ProtNLM"/>
    </source>
</evidence>
<dbReference type="EMBL" id="FBYC01000004">
    <property type="protein sequence ID" value="CUX83457.1"/>
    <property type="molecule type" value="Genomic_DNA"/>
</dbReference>
<feature type="transmembrane region" description="Helical" evidence="1">
    <location>
        <begin position="37"/>
        <end position="55"/>
    </location>
</feature>
<evidence type="ECO:0000313" key="3">
    <source>
        <dbReference type="EMBL" id="KPP90727.1"/>
    </source>
</evidence>
<dbReference type="Proteomes" id="UP000182045">
    <property type="component" value="Unassembled WGS sequence"/>
</dbReference>
<proteinExistence type="predicted"/>
<evidence type="ECO:0000256" key="1">
    <source>
        <dbReference type="SAM" id="Phobius"/>
    </source>
</evidence>
<feature type="transmembrane region" description="Helical" evidence="1">
    <location>
        <begin position="61"/>
        <end position="79"/>
    </location>
</feature>
<organism evidence="3 4">
    <name type="scientific">Roseibaca calidilacus</name>
    <dbReference type="NCBI Taxonomy" id="1666912"/>
    <lineage>
        <taxon>Bacteria</taxon>
        <taxon>Pseudomonadati</taxon>
        <taxon>Pseudomonadota</taxon>
        <taxon>Alphaproteobacteria</taxon>
        <taxon>Rhodobacterales</taxon>
        <taxon>Paracoccaceae</taxon>
        <taxon>Roseinatronobacter</taxon>
    </lineage>
</organism>
<keyword evidence="1" id="KW-0812">Transmembrane</keyword>
<dbReference type="OrthoDB" id="7861868at2"/>
<reference evidence="2 5" key="2">
    <citation type="submission" date="2016-01" db="EMBL/GenBank/DDBJ databases">
        <authorList>
            <person name="Varghese N."/>
        </authorList>
    </citation>
    <scope>NUCLEOTIDE SEQUENCE [LARGE SCALE GENOMIC DNA]</scope>
    <source>
        <strain evidence="2 5">HL-91</strain>
    </source>
</reference>
<reference evidence="3 4" key="1">
    <citation type="submission" date="2015-09" db="EMBL/GenBank/DDBJ databases">
        <title>Identification and resolution of microdiversity through metagenomic sequencing of parallel consortia.</title>
        <authorList>
            <person name="Nelson W.C."/>
            <person name="Romine M.F."/>
            <person name="Lindemann S.R."/>
        </authorList>
    </citation>
    <scope>NUCLEOTIDE SEQUENCE [LARGE SCALE GENOMIC DNA]</scope>
    <source>
        <strain evidence="3">HL-91</strain>
    </source>
</reference>